<dbReference type="InterPro" id="IPR007813">
    <property type="entry name" value="PilN"/>
</dbReference>
<evidence type="ECO:0000313" key="4">
    <source>
        <dbReference type="Proteomes" id="UP000184774"/>
    </source>
</evidence>
<organism evidence="3 4">
    <name type="scientific">Vibrio spartinae</name>
    <dbReference type="NCBI Taxonomy" id="1918945"/>
    <lineage>
        <taxon>Bacteria</taxon>
        <taxon>Pseudomonadati</taxon>
        <taxon>Pseudomonadota</taxon>
        <taxon>Gammaproteobacteria</taxon>
        <taxon>Vibrionales</taxon>
        <taxon>Vibrionaceae</taxon>
        <taxon>Vibrio</taxon>
    </lineage>
</organism>
<evidence type="ECO:0000313" key="3">
    <source>
        <dbReference type="EMBL" id="SIO93599.1"/>
    </source>
</evidence>
<keyword evidence="2" id="KW-0472">Membrane</keyword>
<dbReference type="RefSeq" id="WP_074372175.1">
    <property type="nucleotide sequence ID" value="NZ_AP024907.1"/>
</dbReference>
<feature type="coiled-coil region" evidence="1">
    <location>
        <begin position="55"/>
        <end position="89"/>
    </location>
</feature>
<dbReference type="PANTHER" id="PTHR40278">
    <property type="entry name" value="DNA UTILIZATION PROTEIN HOFN"/>
    <property type="match status" value="1"/>
</dbReference>
<accession>A0A1N6M2E5</accession>
<feature type="transmembrane region" description="Helical" evidence="2">
    <location>
        <begin position="21"/>
        <end position="42"/>
    </location>
</feature>
<evidence type="ECO:0000256" key="2">
    <source>
        <dbReference type="SAM" id="Phobius"/>
    </source>
</evidence>
<proteinExistence type="predicted"/>
<evidence type="ECO:0000256" key="1">
    <source>
        <dbReference type="SAM" id="Coils"/>
    </source>
</evidence>
<keyword evidence="2" id="KW-1133">Transmembrane helix</keyword>
<dbReference type="InterPro" id="IPR052534">
    <property type="entry name" value="Extracell_DNA_Util/SecSys_Comp"/>
</dbReference>
<reference evidence="3 4" key="1">
    <citation type="submission" date="2016-12" db="EMBL/GenBank/DDBJ databases">
        <authorList>
            <person name="Song W.-J."/>
            <person name="Kurnit D.M."/>
        </authorList>
    </citation>
    <scope>NUCLEOTIDE SEQUENCE [LARGE SCALE GENOMIC DNA]</scope>
    <source>
        <strain evidence="3 4">CECT 9026</strain>
    </source>
</reference>
<dbReference type="OrthoDB" id="5296173at2"/>
<dbReference type="PANTHER" id="PTHR40278:SF1">
    <property type="entry name" value="DNA UTILIZATION PROTEIN HOFN"/>
    <property type="match status" value="1"/>
</dbReference>
<keyword evidence="2" id="KW-0812">Transmembrane</keyword>
<dbReference type="Proteomes" id="UP000184774">
    <property type="component" value="Unassembled WGS sequence"/>
</dbReference>
<name>A0A1N6M2E5_9VIBR</name>
<dbReference type="AlphaFoldDB" id="A0A1N6M2E5"/>
<dbReference type="EMBL" id="FSSB01000009">
    <property type="protein sequence ID" value="SIO93599.1"/>
    <property type="molecule type" value="Genomic_DNA"/>
</dbReference>
<sequence>MLHELNLMDWRQSQLYRRKRLLYGVWLCGGCLWLMVQSVFYFEWHKQQTDWQQSEQQINAQLNEQQQHLREWELRRQHAQQELRKLAHAEQWIAHSQLPQTLMSVLVSAVPRGIYLEEIRLTEQQVVIRGLSRHPAAMNRFIQRLRQASSIGQLDILSVTDQTPGWGSQFNTFQLRLVMTTSMGDSVSAMASDTAITPVAVMHTAVMHTIKEKDSADVH</sequence>
<gene>
    <name evidence="3" type="ORF">VSP9026_01269</name>
</gene>
<protein>
    <submittedName>
        <fullName evidence="3">Fimbrial assembly protein (PilN)</fullName>
    </submittedName>
</protein>
<dbReference type="Pfam" id="PF05137">
    <property type="entry name" value="PilN"/>
    <property type="match status" value="1"/>
</dbReference>
<keyword evidence="1" id="KW-0175">Coiled coil</keyword>